<keyword evidence="9" id="KW-1185">Reference proteome</keyword>
<evidence type="ECO:0000256" key="2">
    <source>
        <dbReference type="ARBA" id="ARBA00022840"/>
    </source>
</evidence>
<dbReference type="Pfam" id="PF00063">
    <property type="entry name" value="Myosin_head"/>
    <property type="match status" value="1"/>
</dbReference>
<dbReference type="Gene3D" id="3.30.70.1590">
    <property type="match status" value="1"/>
</dbReference>
<dbReference type="AlphaFoldDB" id="F4S4V7"/>
<dbReference type="STRING" id="747676.F4S4V7"/>
<dbReference type="GO" id="GO:0007015">
    <property type="term" value="P:actin filament organization"/>
    <property type="evidence" value="ECO:0007669"/>
    <property type="project" value="TreeGrafter"/>
</dbReference>
<evidence type="ECO:0000259" key="7">
    <source>
        <dbReference type="PROSITE" id="PS51456"/>
    </source>
</evidence>
<dbReference type="Proteomes" id="UP000001072">
    <property type="component" value="Unassembled WGS sequence"/>
</dbReference>
<dbReference type="InterPro" id="IPR001609">
    <property type="entry name" value="Myosin_head_motor_dom-like"/>
</dbReference>
<dbReference type="eggNOG" id="KOG0160">
    <property type="taxonomic scope" value="Eukaryota"/>
</dbReference>
<evidence type="ECO:0000313" key="8">
    <source>
        <dbReference type="EMBL" id="EGG00356.1"/>
    </source>
</evidence>
<evidence type="ECO:0000256" key="4">
    <source>
        <dbReference type="ARBA" id="ARBA00023175"/>
    </source>
</evidence>
<dbReference type="VEuPathDB" id="FungiDB:MELLADRAFT_111942"/>
<dbReference type="EMBL" id="GL883148">
    <property type="protein sequence ID" value="EGG00356.1"/>
    <property type="molecule type" value="Genomic_DNA"/>
</dbReference>
<comment type="similarity">
    <text evidence="6">Belongs to the TRAFAC class myosin-kinesin ATPase superfamily. Myosin family.</text>
</comment>
<evidence type="ECO:0000256" key="6">
    <source>
        <dbReference type="PROSITE-ProRule" id="PRU00782"/>
    </source>
</evidence>
<dbReference type="GO" id="GO:0016459">
    <property type="term" value="C:myosin complex"/>
    <property type="evidence" value="ECO:0007669"/>
    <property type="project" value="UniProtKB-KW"/>
</dbReference>
<dbReference type="OrthoDB" id="6108017at2759"/>
<dbReference type="HOGENOM" id="CLU_2197535_0_0_1"/>
<dbReference type="InterPro" id="IPR027417">
    <property type="entry name" value="P-loop_NTPase"/>
</dbReference>
<dbReference type="RefSeq" id="XP_007416375.1">
    <property type="nucleotide sequence ID" value="XM_007416313.1"/>
</dbReference>
<sequence length="108" mass="12469">MGLLHPSFAHYICCMKPNEAKRAWEFDPLVVLGQLRACGLLMSIKISAAGYCTRWTFEDLAERYYMLMNLKSWKNEVEAICLSILSNTIKEENKYQVALTRSSLERQS</sequence>
<accession>F4S4V7</accession>
<name>F4S4V7_MELLP</name>
<evidence type="ECO:0000313" key="9">
    <source>
        <dbReference type="Proteomes" id="UP000001072"/>
    </source>
</evidence>
<proteinExistence type="inferred from homology"/>
<reference evidence="9" key="1">
    <citation type="journal article" date="2011" name="Proc. Natl. Acad. Sci. U.S.A.">
        <title>Obligate biotrophy features unraveled by the genomic analysis of rust fungi.</title>
        <authorList>
            <person name="Duplessis S."/>
            <person name="Cuomo C.A."/>
            <person name="Lin Y.-C."/>
            <person name="Aerts A."/>
            <person name="Tisserant E."/>
            <person name="Veneault-Fourrey C."/>
            <person name="Joly D.L."/>
            <person name="Hacquard S."/>
            <person name="Amselem J."/>
            <person name="Cantarel B.L."/>
            <person name="Chiu R."/>
            <person name="Coutinho P.M."/>
            <person name="Feau N."/>
            <person name="Field M."/>
            <person name="Frey P."/>
            <person name="Gelhaye E."/>
            <person name="Goldberg J."/>
            <person name="Grabherr M.G."/>
            <person name="Kodira C.D."/>
            <person name="Kohler A."/>
            <person name="Kuees U."/>
            <person name="Lindquist E.A."/>
            <person name="Lucas S.M."/>
            <person name="Mago R."/>
            <person name="Mauceli E."/>
            <person name="Morin E."/>
            <person name="Murat C."/>
            <person name="Pangilinan J.L."/>
            <person name="Park R."/>
            <person name="Pearson M."/>
            <person name="Quesneville H."/>
            <person name="Rouhier N."/>
            <person name="Sakthikumar S."/>
            <person name="Salamov A.A."/>
            <person name="Schmutz J."/>
            <person name="Selles B."/>
            <person name="Shapiro H."/>
            <person name="Tanguay P."/>
            <person name="Tuskan G.A."/>
            <person name="Henrissat B."/>
            <person name="Van de Peer Y."/>
            <person name="Rouze P."/>
            <person name="Ellis J.G."/>
            <person name="Dodds P.N."/>
            <person name="Schein J.E."/>
            <person name="Zhong S."/>
            <person name="Hamelin R.C."/>
            <person name="Grigoriev I.V."/>
            <person name="Szabo L.J."/>
            <person name="Martin F."/>
        </authorList>
    </citation>
    <scope>NUCLEOTIDE SEQUENCE [LARGE SCALE GENOMIC DNA]</scope>
    <source>
        <strain evidence="9">98AG31 / pathotype 3-4-7</strain>
    </source>
</reference>
<dbReference type="PROSITE" id="PS51456">
    <property type="entry name" value="MYOSIN_MOTOR"/>
    <property type="match status" value="1"/>
</dbReference>
<dbReference type="InterPro" id="IPR036961">
    <property type="entry name" value="Kinesin_motor_dom_sf"/>
</dbReference>
<keyword evidence="2" id="KW-0067">ATP-binding</keyword>
<dbReference type="GO" id="GO:0005737">
    <property type="term" value="C:cytoplasm"/>
    <property type="evidence" value="ECO:0007669"/>
    <property type="project" value="TreeGrafter"/>
</dbReference>
<organism evidence="9">
    <name type="scientific">Melampsora larici-populina (strain 98AG31 / pathotype 3-4-7)</name>
    <name type="common">Poplar leaf rust fungus</name>
    <dbReference type="NCBI Taxonomy" id="747676"/>
    <lineage>
        <taxon>Eukaryota</taxon>
        <taxon>Fungi</taxon>
        <taxon>Dikarya</taxon>
        <taxon>Basidiomycota</taxon>
        <taxon>Pucciniomycotina</taxon>
        <taxon>Pucciniomycetes</taxon>
        <taxon>Pucciniales</taxon>
        <taxon>Melampsoraceae</taxon>
        <taxon>Melampsora</taxon>
    </lineage>
</organism>
<dbReference type="GO" id="GO:0016020">
    <property type="term" value="C:membrane"/>
    <property type="evidence" value="ECO:0007669"/>
    <property type="project" value="TreeGrafter"/>
</dbReference>
<feature type="domain" description="Myosin motor" evidence="7">
    <location>
        <begin position="1"/>
        <end position="108"/>
    </location>
</feature>
<dbReference type="InParanoid" id="F4S4V7"/>
<dbReference type="KEGG" id="mlr:MELLADRAFT_111942"/>
<dbReference type="GO" id="GO:0051015">
    <property type="term" value="F:actin filament binding"/>
    <property type="evidence" value="ECO:0007669"/>
    <property type="project" value="TreeGrafter"/>
</dbReference>
<dbReference type="GeneID" id="18924527"/>
<dbReference type="GO" id="GO:0000146">
    <property type="term" value="F:microfilament motor activity"/>
    <property type="evidence" value="ECO:0007669"/>
    <property type="project" value="TreeGrafter"/>
</dbReference>
<protein>
    <recommendedName>
        <fullName evidence="7">Myosin motor domain-containing protein</fullName>
    </recommendedName>
</protein>
<dbReference type="PANTHER" id="PTHR13140">
    <property type="entry name" value="MYOSIN"/>
    <property type="match status" value="1"/>
</dbReference>
<evidence type="ECO:0000256" key="5">
    <source>
        <dbReference type="ARBA" id="ARBA00023203"/>
    </source>
</evidence>
<keyword evidence="3 6" id="KW-0518">Myosin</keyword>
<gene>
    <name evidence="8" type="ORF">MELLADRAFT_111942</name>
</gene>
<dbReference type="PANTHER" id="PTHR13140:SF706">
    <property type="entry name" value="DILUTE CLASS UNCONVENTIONAL MYOSIN, ISOFORM C"/>
    <property type="match status" value="1"/>
</dbReference>
<keyword evidence="5 6" id="KW-0009">Actin-binding</keyword>
<dbReference type="Gene3D" id="3.40.850.10">
    <property type="entry name" value="Kinesin motor domain"/>
    <property type="match status" value="1"/>
</dbReference>
<keyword evidence="4" id="KW-0505">Motor protein</keyword>
<keyword evidence="1" id="KW-0547">Nucleotide-binding</keyword>
<dbReference type="SUPFAM" id="SSF52540">
    <property type="entry name" value="P-loop containing nucleoside triphosphate hydrolases"/>
    <property type="match status" value="1"/>
</dbReference>
<comment type="caution">
    <text evidence="6">Lacks conserved residue(s) required for the propagation of feature annotation.</text>
</comment>
<evidence type="ECO:0000256" key="1">
    <source>
        <dbReference type="ARBA" id="ARBA00022741"/>
    </source>
</evidence>
<dbReference type="GO" id="GO:0005524">
    <property type="term" value="F:ATP binding"/>
    <property type="evidence" value="ECO:0007669"/>
    <property type="project" value="UniProtKB-KW"/>
</dbReference>
<evidence type="ECO:0000256" key="3">
    <source>
        <dbReference type="ARBA" id="ARBA00023123"/>
    </source>
</evidence>